<evidence type="ECO:0000313" key="2">
    <source>
        <dbReference type="EMBL" id="EAU80348.1"/>
    </source>
</evidence>
<proteinExistence type="predicted"/>
<dbReference type="VEuPathDB" id="FungiDB:CC1G_12894"/>
<accession>A8PHW9</accession>
<keyword evidence="3" id="KW-1185">Reference proteome</keyword>
<evidence type="ECO:0000256" key="1">
    <source>
        <dbReference type="SAM" id="MobiDB-lite"/>
    </source>
</evidence>
<organism evidence="2 3">
    <name type="scientific">Coprinopsis cinerea (strain Okayama-7 / 130 / ATCC MYA-4618 / FGSC 9003)</name>
    <name type="common">Inky cap fungus</name>
    <name type="synonym">Hormographiella aspergillata</name>
    <dbReference type="NCBI Taxonomy" id="240176"/>
    <lineage>
        <taxon>Eukaryota</taxon>
        <taxon>Fungi</taxon>
        <taxon>Dikarya</taxon>
        <taxon>Basidiomycota</taxon>
        <taxon>Agaricomycotina</taxon>
        <taxon>Agaricomycetes</taxon>
        <taxon>Agaricomycetidae</taxon>
        <taxon>Agaricales</taxon>
        <taxon>Agaricineae</taxon>
        <taxon>Psathyrellaceae</taxon>
        <taxon>Coprinopsis</taxon>
    </lineage>
</organism>
<dbReference type="EMBL" id="AACS02000011">
    <property type="protein sequence ID" value="EAU80348.1"/>
    <property type="molecule type" value="Genomic_DNA"/>
</dbReference>
<feature type="compositionally biased region" description="Polar residues" evidence="1">
    <location>
        <begin position="8"/>
        <end position="20"/>
    </location>
</feature>
<dbReference type="AlphaFoldDB" id="A8PHW9"/>
<dbReference type="KEGG" id="cci:CC1G_12894"/>
<sequence>MARRSRTNSDGATSDTTTGNHGKIRVVVKTEFELGGAGDNSGQEKEIAGHIFDVLVTDHKVLQREIEKVLNAMTSVSQRWNILEDKLEEVLGDKYDETLVNYPRELDSALQELHTVLETMQGKADSNGKWIKLSRSRLLGRMDSNEGDEYEGN</sequence>
<protein>
    <submittedName>
        <fullName evidence="2">Uncharacterized protein</fullName>
    </submittedName>
</protein>
<evidence type="ECO:0000313" key="3">
    <source>
        <dbReference type="Proteomes" id="UP000001861"/>
    </source>
</evidence>
<name>A8PHW9_COPC7</name>
<dbReference type="InParanoid" id="A8PHW9"/>
<dbReference type="Proteomes" id="UP000001861">
    <property type="component" value="Unassembled WGS sequence"/>
</dbReference>
<gene>
    <name evidence="2" type="ORF">CC1G_12894</name>
</gene>
<comment type="caution">
    <text evidence="2">The sequence shown here is derived from an EMBL/GenBank/DDBJ whole genome shotgun (WGS) entry which is preliminary data.</text>
</comment>
<reference evidence="2 3" key="1">
    <citation type="journal article" date="2010" name="Proc. Natl. Acad. Sci. U.S.A.">
        <title>Insights into evolution of multicellular fungi from the assembled chromosomes of the mushroom Coprinopsis cinerea (Coprinus cinereus).</title>
        <authorList>
            <person name="Stajich J.E."/>
            <person name="Wilke S.K."/>
            <person name="Ahren D."/>
            <person name="Au C.H."/>
            <person name="Birren B.W."/>
            <person name="Borodovsky M."/>
            <person name="Burns C."/>
            <person name="Canback B."/>
            <person name="Casselton L.A."/>
            <person name="Cheng C.K."/>
            <person name="Deng J."/>
            <person name="Dietrich F.S."/>
            <person name="Fargo D.C."/>
            <person name="Farman M.L."/>
            <person name="Gathman A.C."/>
            <person name="Goldberg J."/>
            <person name="Guigo R."/>
            <person name="Hoegger P.J."/>
            <person name="Hooker J.B."/>
            <person name="Huggins A."/>
            <person name="James T.Y."/>
            <person name="Kamada T."/>
            <person name="Kilaru S."/>
            <person name="Kodira C."/>
            <person name="Kues U."/>
            <person name="Kupfer D."/>
            <person name="Kwan H.S."/>
            <person name="Lomsadze A."/>
            <person name="Li W."/>
            <person name="Lilly W.W."/>
            <person name="Ma L.J."/>
            <person name="Mackey A.J."/>
            <person name="Manning G."/>
            <person name="Martin F."/>
            <person name="Muraguchi H."/>
            <person name="Natvig D.O."/>
            <person name="Palmerini H."/>
            <person name="Ramesh M.A."/>
            <person name="Rehmeyer C.J."/>
            <person name="Roe B.A."/>
            <person name="Shenoy N."/>
            <person name="Stanke M."/>
            <person name="Ter-Hovhannisyan V."/>
            <person name="Tunlid A."/>
            <person name="Velagapudi R."/>
            <person name="Vision T.J."/>
            <person name="Zeng Q."/>
            <person name="Zolan M.E."/>
            <person name="Pukkila P.J."/>
        </authorList>
    </citation>
    <scope>NUCLEOTIDE SEQUENCE [LARGE SCALE GENOMIC DNA]</scope>
    <source>
        <strain evidence="3">Okayama-7 / 130 / ATCC MYA-4618 / FGSC 9003</strain>
    </source>
</reference>
<dbReference type="GeneID" id="6018183"/>
<dbReference type="RefSeq" id="XP_001841479.1">
    <property type="nucleotide sequence ID" value="XM_001841427.1"/>
</dbReference>
<feature type="region of interest" description="Disordered" evidence="1">
    <location>
        <begin position="1"/>
        <end position="22"/>
    </location>
</feature>